<comment type="caution">
    <text evidence="2">The sequence shown here is derived from an EMBL/GenBank/DDBJ whole genome shotgun (WGS) entry which is preliminary data.</text>
</comment>
<feature type="compositionally biased region" description="Basic and acidic residues" evidence="1">
    <location>
        <begin position="55"/>
        <end position="74"/>
    </location>
</feature>
<reference evidence="2" key="1">
    <citation type="journal article" date="2023" name="Mol. Phylogenet. Evol.">
        <title>Genome-scale phylogeny and comparative genomics of the fungal order Sordariales.</title>
        <authorList>
            <person name="Hensen N."/>
            <person name="Bonometti L."/>
            <person name="Westerberg I."/>
            <person name="Brannstrom I.O."/>
            <person name="Guillou S."/>
            <person name="Cros-Aarteil S."/>
            <person name="Calhoun S."/>
            <person name="Haridas S."/>
            <person name="Kuo A."/>
            <person name="Mondo S."/>
            <person name="Pangilinan J."/>
            <person name="Riley R."/>
            <person name="LaButti K."/>
            <person name="Andreopoulos B."/>
            <person name="Lipzen A."/>
            <person name="Chen C."/>
            <person name="Yan M."/>
            <person name="Daum C."/>
            <person name="Ng V."/>
            <person name="Clum A."/>
            <person name="Steindorff A."/>
            <person name="Ohm R.A."/>
            <person name="Martin F."/>
            <person name="Silar P."/>
            <person name="Natvig D.O."/>
            <person name="Lalanne C."/>
            <person name="Gautier V."/>
            <person name="Ament-Velasquez S.L."/>
            <person name="Kruys A."/>
            <person name="Hutchinson M.I."/>
            <person name="Powell A.J."/>
            <person name="Barry K."/>
            <person name="Miller A.N."/>
            <person name="Grigoriev I.V."/>
            <person name="Debuchy R."/>
            <person name="Gladieux P."/>
            <person name="Hiltunen Thoren M."/>
            <person name="Johannesson H."/>
        </authorList>
    </citation>
    <scope>NUCLEOTIDE SEQUENCE</scope>
    <source>
        <strain evidence="2">CBS 118394</strain>
    </source>
</reference>
<feature type="region of interest" description="Disordered" evidence="1">
    <location>
        <begin position="186"/>
        <end position="323"/>
    </location>
</feature>
<feature type="compositionally biased region" description="Basic residues" evidence="1">
    <location>
        <begin position="309"/>
        <end position="323"/>
    </location>
</feature>
<evidence type="ECO:0000256" key="1">
    <source>
        <dbReference type="SAM" id="MobiDB-lite"/>
    </source>
</evidence>
<keyword evidence="3" id="KW-1185">Reference proteome</keyword>
<feature type="compositionally biased region" description="Basic and acidic residues" evidence="1">
    <location>
        <begin position="290"/>
        <end position="308"/>
    </location>
</feature>
<feature type="compositionally biased region" description="Polar residues" evidence="1">
    <location>
        <begin position="98"/>
        <end position="113"/>
    </location>
</feature>
<reference evidence="2" key="2">
    <citation type="submission" date="2023-06" db="EMBL/GenBank/DDBJ databases">
        <authorList>
            <consortium name="Lawrence Berkeley National Laboratory"/>
            <person name="Haridas S."/>
            <person name="Hensen N."/>
            <person name="Bonometti L."/>
            <person name="Westerberg I."/>
            <person name="Brannstrom I.O."/>
            <person name="Guillou S."/>
            <person name="Cros-Aarteil S."/>
            <person name="Calhoun S."/>
            <person name="Kuo A."/>
            <person name="Mondo S."/>
            <person name="Pangilinan J."/>
            <person name="Riley R."/>
            <person name="Labutti K."/>
            <person name="Andreopoulos B."/>
            <person name="Lipzen A."/>
            <person name="Chen C."/>
            <person name="Yanf M."/>
            <person name="Daum C."/>
            <person name="Ng V."/>
            <person name="Clum A."/>
            <person name="Steindorff A."/>
            <person name="Ohm R."/>
            <person name="Martin F."/>
            <person name="Silar P."/>
            <person name="Natvig D."/>
            <person name="Lalanne C."/>
            <person name="Gautier V."/>
            <person name="Ament-Velasquez S.L."/>
            <person name="Kruys A."/>
            <person name="Hutchinson M.I."/>
            <person name="Powell A.J."/>
            <person name="Barry K."/>
            <person name="Miller A.N."/>
            <person name="Grigoriev I.V."/>
            <person name="Debuchy R."/>
            <person name="Gladieux P."/>
            <person name="Thoren M.H."/>
            <person name="Johannesson H."/>
        </authorList>
    </citation>
    <scope>NUCLEOTIDE SEQUENCE</scope>
    <source>
        <strain evidence="2">CBS 118394</strain>
    </source>
</reference>
<proteinExistence type="predicted"/>
<dbReference type="AlphaFoldDB" id="A0AAE0IQC5"/>
<evidence type="ECO:0000313" key="2">
    <source>
        <dbReference type="EMBL" id="KAK3329398.1"/>
    </source>
</evidence>
<accession>A0AAE0IQC5</accession>
<name>A0AAE0IQC5_9PEZI</name>
<organism evidence="2 3">
    <name type="scientific">Apodospora peruviana</name>
    <dbReference type="NCBI Taxonomy" id="516989"/>
    <lineage>
        <taxon>Eukaryota</taxon>
        <taxon>Fungi</taxon>
        <taxon>Dikarya</taxon>
        <taxon>Ascomycota</taxon>
        <taxon>Pezizomycotina</taxon>
        <taxon>Sordariomycetes</taxon>
        <taxon>Sordariomycetidae</taxon>
        <taxon>Sordariales</taxon>
        <taxon>Lasiosphaeriaceae</taxon>
        <taxon>Apodospora</taxon>
    </lineage>
</organism>
<dbReference type="Proteomes" id="UP001283341">
    <property type="component" value="Unassembled WGS sequence"/>
</dbReference>
<gene>
    <name evidence="2" type="ORF">B0H66DRAFT_23037</name>
</gene>
<protein>
    <submittedName>
        <fullName evidence="2">Uncharacterized protein</fullName>
    </submittedName>
</protein>
<evidence type="ECO:0000313" key="3">
    <source>
        <dbReference type="Proteomes" id="UP001283341"/>
    </source>
</evidence>
<feature type="compositionally biased region" description="Basic residues" evidence="1">
    <location>
        <begin position="216"/>
        <end position="226"/>
    </location>
</feature>
<sequence length="323" mass="35230">MDPPRDTTTATGRSSSPNPLPPLALSDFLSQHPFSPYPYAYDGPEPSPDTTAAEADVRSTRPVDGDETQSKPDQEPLNETAAVTHLKEETAPPPQRPAATNLNWQSTRTQLPPSKNLGRKGDWIRGWSEAVGLHGDTAYCACSETLVARQSRKIKRGDFSVRAILQGTATPVQQASAAVELEPNVCHHCSRPSSPPVDEIVNSKKDKMDPPSGRPRGFKKVGKFLKRAISSQKGARQSQSQPQQQPTPQPDTPSSPGMNGGTEPDRISPANETQPVPVGSSPAAPEEDQSSDRQSDSRIGPRGDDWIKRTRRRNIAFQRRLKR</sequence>
<feature type="compositionally biased region" description="Polar residues" evidence="1">
    <location>
        <begin position="1"/>
        <end position="13"/>
    </location>
</feature>
<dbReference type="EMBL" id="JAUEDM010000001">
    <property type="protein sequence ID" value="KAK3329398.1"/>
    <property type="molecule type" value="Genomic_DNA"/>
</dbReference>
<feature type="region of interest" description="Disordered" evidence="1">
    <location>
        <begin position="1"/>
        <end position="118"/>
    </location>
</feature>